<dbReference type="OrthoDB" id="406634at2759"/>
<evidence type="ECO:0000256" key="2">
    <source>
        <dbReference type="ARBA" id="ARBA00008654"/>
    </source>
</evidence>
<dbReference type="InterPro" id="IPR042098">
    <property type="entry name" value="TauD-like_sf"/>
</dbReference>
<evidence type="ECO:0000313" key="10">
    <source>
        <dbReference type="Proteomes" id="UP000298030"/>
    </source>
</evidence>
<dbReference type="EMBL" id="QPFP01000014">
    <property type="protein sequence ID" value="TEB32620.1"/>
    <property type="molecule type" value="Genomic_DNA"/>
</dbReference>
<keyword evidence="10" id="KW-1185">Reference proteome</keyword>
<evidence type="ECO:0000256" key="4">
    <source>
        <dbReference type="ARBA" id="ARBA00022964"/>
    </source>
</evidence>
<protein>
    <submittedName>
        <fullName evidence="9">Gamma-butyrobetaine dioxygenase</fullName>
    </submittedName>
</protein>
<keyword evidence="6" id="KW-0408">Iron</keyword>
<dbReference type="GO" id="GO:0005739">
    <property type="term" value="C:mitochondrion"/>
    <property type="evidence" value="ECO:0007669"/>
    <property type="project" value="TreeGrafter"/>
</dbReference>
<evidence type="ECO:0000259" key="7">
    <source>
        <dbReference type="Pfam" id="PF02668"/>
    </source>
</evidence>
<sequence length="441" mass="49583">MLRASLTQRRLKNAISSGVRGNIRTWTSVTAGKDSLVVDVLKTPFSYVWLRDSCQGPESVHPSNRQKLHKTSDIPLDIRPKGLTAGEVIHANTSPPTSIRVVPDGLEIRWNDGHKSSFTSDFLKKHATPSSLQKFHLSQYTSPTAWTSSTIATSPSLYVTYASLNEPKCLVEAMTQLLKYGLIFVSGVPTEHKTNDSCELKTLAETFGEIRHTFYGELWDVINIQNSKNIAYTNLDLGLHMDLLYFHNPPKFQALHCLRNRVIGGASYFVDALQASHTLFHSNRSHFDALTNIPVAFQYLNDEHHLYKQHPTIQLESTWAAAPPADSSTPPSISHINYSPPFQGPLPVGTPKQFYPALKEFSKILNDPQNTYTYTLKEGDCVLFDNRRVLHARTAFEEKPEGEEGVLFGESQARTNRWLKGCYLEADAVADRMRVGRTKHF</sequence>
<evidence type="ECO:0000256" key="5">
    <source>
        <dbReference type="ARBA" id="ARBA00023002"/>
    </source>
</evidence>
<dbReference type="Pfam" id="PF02668">
    <property type="entry name" value="TauD"/>
    <property type="match status" value="1"/>
</dbReference>
<dbReference type="SUPFAM" id="SSF51197">
    <property type="entry name" value="Clavaminate synthase-like"/>
    <property type="match status" value="1"/>
</dbReference>
<reference evidence="9 10" key="1">
    <citation type="journal article" date="2019" name="Nat. Ecol. Evol.">
        <title>Megaphylogeny resolves global patterns of mushroom evolution.</title>
        <authorList>
            <person name="Varga T."/>
            <person name="Krizsan K."/>
            <person name="Foldi C."/>
            <person name="Dima B."/>
            <person name="Sanchez-Garcia M."/>
            <person name="Sanchez-Ramirez S."/>
            <person name="Szollosi G.J."/>
            <person name="Szarkandi J.G."/>
            <person name="Papp V."/>
            <person name="Albert L."/>
            <person name="Andreopoulos W."/>
            <person name="Angelini C."/>
            <person name="Antonin V."/>
            <person name="Barry K.W."/>
            <person name="Bougher N.L."/>
            <person name="Buchanan P."/>
            <person name="Buyck B."/>
            <person name="Bense V."/>
            <person name="Catcheside P."/>
            <person name="Chovatia M."/>
            <person name="Cooper J."/>
            <person name="Damon W."/>
            <person name="Desjardin D."/>
            <person name="Finy P."/>
            <person name="Geml J."/>
            <person name="Haridas S."/>
            <person name="Hughes K."/>
            <person name="Justo A."/>
            <person name="Karasinski D."/>
            <person name="Kautmanova I."/>
            <person name="Kiss B."/>
            <person name="Kocsube S."/>
            <person name="Kotiranta H."/>
            <person name="LaButti K.M."/>
            <person name="Lechner B.E."/>
            <person name="Liimatainen K."/>
            <person name="Lipzen A."/>
            <person name="Lukacs Z."/>
            <person name="Mihaltcheva S."/>
            <person name="Morgado L.N."/>
            <person name="Niskanen T."/>
            <person name="Noordeloos M.E."/>
            <person name="Ohm R.A."/>
            <person name="Ortiz-Santana B."/>
            <person name="Ovrebo C."/>
            <person name="Racz N."/>
            <person name="Riley R."/>
            <person name="Savchenko A."/>
            <person name="Shiryaev A."/>
            <person name="Soop K."/>
            <person name="Spirin V."/>
            <person name="Szebenyi C."/>
            <person name="Tomsovsky M."/>
            <person name="Tulloss R.E."/>
            <person name="Uehling J."/>
            <person name="Grigoriev I.V."/>
            <person name="Vagvolgyi C."/>
            <person name="Papp T."/>
            <person name="Martin F.M."/>
            <person name="Miettinen O."/>
            <person name="Hibbett D.S."/>
            <person name="Nagy L.G."/>
        </authorList>
    </citation>
    <scope>NUCLEOTIDE SEQUENCE [LARGE SCALE GENOMIC DNA]</scope>
    <source>
        <strain evidence="9 10">FP101781</strain>
    </source>
</reference>
<proteinExistence type="inferred from homology"/>
<dbReference type="Gene3D" id="3.30.2020.30">
    <property type="match status" value="1"/>
</dbReference>
<name>A0A4Y7TEP6_COPMI</name>
<dbReference type="STRING" id="71717.A0A4Y7TEP6"/>
<evidence type="ECO:0000313" key="9">
    <source>
        <dbReference type="EMBL" id="TEB32620.1"/>
    </source>
</evidence>
<comment type="caution">
    <text evidence="9">The sequence shown here is derived from an EMBL/GenBank/DDBJ whole genome shotgun (WGS) entry which is preliminary data.</text>
</comment>
<keyword evidence="4 9" id="KW-0223">Dioxygenase</keyword>
<evidence type="ECO:0000259" key="8">
    <source>
        <dbReference type="Pfam" id="PF06155"/>
    </source>
</evidence>
<feature type="domain" description="Gamma-butyrobetaine hydroxylase-like N-terminal" evidence="8">
    <location>
        <begin position="44"/>
        <end position="123"/>
    </location>
</feature>
<dbReference type="Pfam" id="PF06155">
    <property type="entry name" value="GBBH-like_N"/>
    <property type="match status" value="1"/>
</dbReference>
<dbReference type="PANTHER" id="PTHR10696:SF25">
    <property type="entry name" value="OXIDOREDUCTASE AIM17-RELATED"/>
    <property type="match status" value="1"/>
</dbReference>
<dbReference type="InterPro" id="IPR010376">
    <property type="entry name" value="GBBH-like_N"/>
</dbReference>
<gene>
    <name evidence="9" type="ORF">FA13DRAFT_1731107</name>
</gene>
<dbReference type="Proteomes" id="UP000298030">
    <property type="component" value="Unassembled WGS sequence"/>
</dbReference>
<keyword evidence="5" id="KW-0560">Oxidoreductase</keyword>
<dbReference type="InterPro" id="IPR038492">
    <property type="entry name" value="GBBH-like_N_sf"/>
</dbReference>
<dbReference type="InterPro" id="IPR003819">
    <property type="entry name" value="TauD/TfdA-like"/>
</dbReference>
<evidence type="ECO:0000256" key="6">
    <source>
        <dbReference type="ARBA" id="ARBA00023004"/>
    </source>
</evidence>
<dbReference type="PANTHER" id="PTHR10696">
    <property type="entry name" value="GAMMA-BUTYROBETAINE HYDROXYLASE-RELATED"/>
    <property type="match status" value="1"/>
</dbReference>
<organism evidence="9 10">
    <name type="scientific">Coprinellus micaceus</name>
    <name type="common">Glistening ink-cap mushroom</name>
    <name type="synonym">Coprinus micaceus</name>
    <dbReference type="NCBI Taxonomy" id="71717"/>
    <lineage>
        <taxon>Eukaryota</taxon>
        <taxon>Fungi</taxon>
        <taxon>Dikarya</taxon>
        <taxon>Basidiomycota</taxon>
        <taxon>Agaricomycotina</taxon>
        <taxon>Agaricomycetes</taxon>
        <taxon>Agaricomycetidae</taxon>
        <taxon>Agaricales</taxon>
        <taxon>Agaricineae</taxon>
        <taxon>Psathyrellaceae</taxon>
        <taxon>Coprinellus</taxon>
    </lineage>
</organism>
<comment type="similarity">
    <text evidence="2">Belongs to the gamma-BBH/TMLD family.</text>
</comment>
<evidence type="ECO:0000256" key="1">
    <source>
        <dbReference type="ARBA" id="ARBA00001954"/>
    </source>
</evidence>
<dbReference type="Gene3D" id="3.60.130.10">
    <property type="entry name" value="Clavaminate synthase-like"/>
    <property type="match status" value="1"/>
</dbReference>
<dbReference type="CDD" id="cd00250">
    <property type="entry name" value="CAS_like"/>
    <property type="match status" value="1"/>
</dbReference>
<dbReference type="AlphaFoldDB" id="A0A4Y7TEP6"/>
<dbReference type="GO" id="GO:0016706">
    <property type="term" value="F:2-oxoglutarate-dependent dioxygenase activity"/>
    <property type="evidence" value="ECO:0007669"/>
    <property type="project" value="UniProtKB-ARBA"/>
</dbReference>
<feature type="domain" description="TauD/TfdA-like" evidence="7">
    <location>
        <begin position="170"/>
        <end position="400"/>
    </location>
</feature>
<dbReference type="GO" id="GO:0046872">
    <property type="term" value="F:metal ion binding"/>
    <property type="evidence" value="ECO:0007669"/>
    <property type="project" value="UniProtKB-KW"/>
</dbReference>
<dbReference type="InterPro" id="IPR050411">
    <property type="entry name" value="AlphaKG_dependent_hydroxylases"/>
</dbReference>
<evidence type="ECO:0000256" key="3">
    <source>
        <dbReference type="ARBA" id="ARBA00022723"/>
    </source>
</evidence>
<accession>A0A4Y7TEP6</accession>
<comment type="cofactor">
    <cofactor evidence="1">
        <name>Fe(2+)</name>
        <dbReference type="ChEBI" id="CHEBI:29033"/>
    </cofactor>
</comment>
<keyword evidence="3" id="KW-0479">Metal-binding</keyword>
<dbReference type="GO" id="GO:0045329">
    <property type="term" value="P:carnitine biosynthetic process"/>
    <property type="evidence" value="ECO:0007669"/>
    <property type="project" value="TreeGrafter"/>
</dbReference>